<gene>
    <name evidence="1" type="ORF">PAC_11321</name>
</gene>
<reference evidence="1 2" key="1">
    <citation type="submission" date="2016-03" db="EMBL/GenBank/DDBJ databases">
        <authorList>
            <person name="Ploux O."/>
        </authorList>
    </citation>
    <scope>NUCLEOTIDE SEQUENCE [LARGE SCALE GENOMIC DNA]</scope>
    <source>
        <strain evidence="1 2">UAMH 11012</strain>
    </source>
</reference>
<dbReference type="OrthoDB" id="245563at2759"/>
<accession>A0A1L7X8R3</accession>
<dbReference type="STRING" id="576137.A0A1L7X8R3"/>
<evidence type="ECO:0000313" key="1">
    <source>
        <dbReference type="EMBL" id="CZR61425.1"/>
    </source>
</evidence>
<dbReference type="EMBL" id="FJOG01000018">
    <property type="protein sequence ID" value="CZR61425.1"/>
    <property type="molecule type" value="Genomic_DNA"/>
</dbReference>
<organism evidence="1 2">
    <name type="scientific">Phialocephala subalpina</name>
    <dbReference type="NCBI Taxonomy" id="576137"/>
    <lineage>
        <taxon>Eukaryota</taxon>
        <taxon>Fungi</taxon>
        <taxon>Dikarya</taxon>
        <taxon>Ascomycota</taxon>
        <taxon>Pezizomycotina</taxon>
        <taxon>Leotiomycetes</taxon>
        <taxon>Helotiales</taxon>
        <taxon>Mollisiaceae</taxon>
        <taxon>Phialocephala</taxon>
        <taxon>Phialocephala fortinii species complex</taxon>
    </lineage>
</organism>
<protein>
    <submittedName>
        <fullName evidence="1">Uncharacterized protein</fullName>
    </submittedName>
</protein>
<keyword evidence="2" id="KW-1185">Reference proteome</keyword>
<dbReference type="AlphaFoldDB" id="A0A1L7X8R3"/>
<name>A0A1L7X8R3_9HELO</name>
<sequence length="152" mass="17047">MEKLHKSTEVTRVKTTNSAMRFLEANTPKVIVIPDHGIHDDGNRAILDKVVSYWVMGDYMSKVVWANVSCNIEDREMFAELLAGYHLKALYVHGPQPAEKIYVDPTDPFPENEETQAAVARAKVGEGYLVYIGDVNSGKEFDEIALKFCGIK</sequence>
<dbReference type="Proteomes" id="UP000184330">
    <property type="component" value="Unassembled WGS sequence"/>
</dbReference>
<evidence type="ECO:0000313" key="2">
    <source>
        <dbReference type="Proteomes" id="UP000184330"/>
    </source>
</evidence>
<proteinExistence type="predicted"/>